<dbReference type="Pfam" id="PF13847">
    <property type="entry name" value="Methyltransf_31"/>
    <property type="match status" value="1"/>
</dbReference>
<dbReference type="EC" id="2.1.1.-" evidence="6"/>
<evidence type="ECO:0000313" key="7">
    <source>
        <dbReference type="Proteomes" id="UP001597374"/>
    </source>
</evidence>
<organism evidence="6 7">
    <name type="scientific">Pontibacter ruber</name>
    <dbReference type="NCBI Taxonomy" id="1343895"/>
    <lineage>
        <taxon>Bacteria</taxon>
        <taxon>Pseudomonadati</taxon>
        <taxon>Bacteroidota</taxon>
        <taxon>Cytophagia</taxon>
        <taxon>Cytophagales</taxon>
        <taxon>Hymenobacteraceae</taxon>
        <taxon>Pontibacter</taxon>
    </lineage>
</organism>
<dbReference type="GO" id="GO:0032259">
    <property type="term" value="P:methylation"/>
    <property type="evidence" value="ECO:0007669"/>
    <property type="project" value="UniProtKB-KW"/>
</dbReference>
<feature type="signal peptide" evidence="4">
    <location>
        <begin position="1"/>
        <end position="23"/>
    </location>
</feature>
<sequence>MRTITNLLGSLLLLLCATGFVHAQETATRTPDVPYVPTRQVVVDAMLKLAKVTKDDVVYDLGCGDGRIVITAAKEYGATGTGIDINPERIKEANANAQKANVTDKVKFVEGDLFETDFSKATVVTLYLLPTVNMKLRPILLEQLKPGSRIVSHSFDMGDWKPDQTINVDGSTIYFWTVPAKKK</sequence>
<keyword evidence="2 6" id="KW-0808">Transferase</keyword>
<keyword evidence="7" id="KW-1185">Reference proteome</keyword>
<dbReference type="CDD" id="cd02440">
    <property type="entry name" value="AdoMet_MTases"/>
    <property type="match status" value="1"/>
</dbReference>
<evidence type="ECO:0000256" key="3">
    <source>
        <dbReference type="ARBA" id="ARBA00022691"/>
    </source>
</evidence>
<dbReference type="InterPro" id="IPR029063">
    <property type="entry name" value="SAM-dependent_MTases_sf"/>
</dbReference>
<dbReference type="InterPro" id="IPR026170">
    <property type="entry name" value="FAM173A/B"/>
</dbReference>
<evidence type="ECO:0000256" key="4">
    <source>
        <dbReference type="SAM" id="SignalP"/>
    </source>
</evidence>
<feature type="chain" id="PRO_5046637008" evidence="4">
    <location>
        <begin position="24"/>
        <end position="183"/>
    </location>
</feature>
<evidence type="ECO:0000259" key="5">
    <source>
        <dbReference type="Pfam" id="PF13847"/>
    </source>
</evidence>
<evidence type="ECO:0000313" key="6">
    <source>
        <dbReference type="EMBL" id="MFD2245342.1"/>
    </source>
</evidence>
<gene>
    <name evidence="6" type="ORF">ACFSKP_03695</name>
</gene>
<protein>
    <submittedName>
        <fullName evidence="6">SAM-dependent methyltransferase</fullName>
        <ecNumber evidence="6">2.1.1.-</ecNumber>
    </submittedName>
</protein>
<dbReference type="Proteomes" id="UP001597374">
    <property type="component" value="Unassembled WGS sequence"/>
</dbReference>
<dbReference type="SUPFAM" id="SSF53335">
    <property type="entry name" value="S-adenosyl-L-methionine-dependent methyltransferases"/>
    <property type="match status" value="1"/>
</dbReference>
<keyword evidence="1 6" id="KW-0489">Methyltransferase</keyword>
<dbReference type="InterPro" id="IPR025714">
    <property type="entry name" value="Methyltranfer_dom"/>
</dbReference>
<dbReference type="RefSeq" id="WP_250429202.1">
    <property type="nucleotide sequence ID" value="NZ_JALPRR010000002.1"/>
</dbReference>
<comment type="caution">
    <text evidence="6">The sequence shown here is derived from an EMBL/GenBank/DDBJ whole genome shotgun (WGS) entry which is preliminary data.</text>
</comment>
<dbReference type="PANTHER" id="PTHR13610:SF11">
    <property type="entry name" value="METHYLTRANSFERASE DOMAIN-CONTAINING PROTEIN"/>
    <property type="match status" value="1"/>
</dbReference>
<reference evidence="7" key="1">
    <citation type="journal article" date="2019" name="Int. J. Syst. Evol. Microbiol.">
        <title>The Global Catalogue of Microorganisms (GCM) 10K type strain sequencing project: providing services to taxonomists for standard genome sequencing and annotation.</title>
        <authorList>
            <consortium name="The Broad Institute Genomics Platform"/>
            <consortium name="The Broad Institute Genome Sequencing Center for Infectious Disease"/>
            <person name="Wu L."/>
            <person name="Ma J."/>
        </authorList>
    </citation>
    <scope>NUCLEOTIDE SEQUENCE [LARGE SCALE GENOMIC DNA]</scope>
    <source>
        <strain evidence="7">CGMCC 4.1782</strain>
    </source>
</reference>
<evidence type="ECO:0000256" key="2">
    <source>
        <dbReference type="ARBA" id="ARBA00022679"/>
    </source>
</evidence>
<keyword evidence="3" id="KW-0949">S-adenosyl-L-methionine</keyword>
<name>A0ABW5CSM7_9BACT</name>
<accession>A0ABW5CSM7</accession>
<dbReference type="Gene3D" id="3.40.50.150">
    <property type="entry name" value="Vaccinia Virus protein VP39"/>
    <property type="match status" value="1"/>
</dbReference>
<evidence type="ECO:0000256" key="1">
    <source>
        <dbReference type="ARBA" id="ARBA00022603"/>
    </source>
</evidence>
<keyword evidence="4" id="KW-0732">Signal</keyword>
<dbReference type="GO" id="GO:0008168">
    <property type="term" value="F:methyltransferase activity"/>
    <property type="evidence" value="ECO:0007669"/>
    <property type="project" value="UniProtKB-KW"/>
</dbReference>
<dbReference type="PANTHER" id="PTHR13610">
    <property type="entry name" value="METHYLTRANSFERASE DOMAIN-CONTAINING PROTEIN"/>
    <property type="match status" value="1"/>
</dbReference>
<proteinExistence type="predicted"/>
<dbReference type="EMBL" id="JBHUIM010000001">
    <property type="protein sequence ID" value="MFD2245342.1"/>
    <property type="molecule type" value="Genomic_DNA"/>
</dbReference>
<feature type="domain" description="Methyltransferase" evidence="5">
    <location>
        <begin position="54"/>
        <end position="161"/>
    </location>
</feature>